<feature type="domain" description="AIG1-type G" evidence="5">
    <location>
        <begin position="6"/>
        <end position="205"/>
    </location>
</feature>
<dbReference type="SUPFAM" id="SSF52540">
    <property type="entry name" value="P-loop containing nucleoside triphosphate hydrolases"/>
    <property type="match status" value="1"/>
</dbReference>
<organism evidence="6 7">
    <name type="scientific">Poecilia latipinna</name>
    <name type="common">sailfin molly</name>
    <dbReference type="NCBI Taxonomy" id="48699"/>
    <lineage>
        <taxon>Eukaryota</taxon>
        <taxon>Metazoa</taxon>
        <taxon>Chordata</taxon>
        <taxon>Craniata</taxon>
        <taxon>Vertebrata</taxon>
        <taxon>Euteleostomi</taxon>
        <taxon>Actinopterygii</taxon>
        <taxon>Neopterygii</taxon>
        <taxon>Teleostei</taxon>
        <taxon>Neoteleostei</taxon>
        <taxon>Acanthomorphata</taxon>
        <taxon>Ovalentaria</taxon>
        <taxon>Atherinomorphae</taxon>
        <taxon>Cyprinodontiformes</taxon>
        <taxon>Poeciliidae</taxon>
        <taxon>Poeciliinae</taxon>
        <taxon>Poecilia</taxon>
    </lineage>
</organism>
<dbReference type="CDD" id="cd01852">
    <property type="entry name" value="AIG1"/>
    <property type="match status" value="1"/>
</dbReference>
<evidence type="ECO:0000259" key="5">
    <source>
        <dbReference type="PROSITE" id="PS51720"/>
    </source>
</evidence>
<protein>
    <submittedName>
        <fullName evidence="6">GTPase IMAP family member 4-like</fullName>
    </submittedName>
</protein>
<dbReference type="Gene3D" id="3.40.50.300">
    <property type="entry name" value="P-loop containing nucleotide triphosphate hydrolases"/>
    <property type="match status" value="1"/>
</dbReference>
<evidence type="ECO:0000313" key="6">
    <source>
        <dbReference type="Ensembl" id="ENSPLAP00000007743.1"/>
    </source>
</evidence>
<dbReference type="PANTHER" id="PTHR10903:SF112">
    <property type="entry name" value="SI:CH211-113E8.5"/>
    <property type="match status" value="1"/>
</dbReference>
<keyword evidence="4" id="KW-0175">Coiled coil</keyword>
<evidence type="ECO:0000256" key="4">
    <source>
        <dbReference type="SAM" id="Coils"/>
    </source>
</evidence>
<dbReference type="Proteomes" id="UP000261500">
    <property type="component" value="Unplaced"/>
</dbReference>
<accession>A0A3B3U4D6</accession>
<feature type="coiled-coil region" evidence="4">
    <location>
        <begin position="207"/>
        <end position="242"/>
    </location>
</feature>
<name>A0A3B3U4D6_9TELE</name>
<dbReference type="Ensembl" id="ENSPLAT00000004070.1">
    <property type="protein sequence ID" value="ENSPLAP00000007743.1"/>
    <property type="gene ID" value="ENSPLAG00000000523.1"/>
</dbReference>
<dbReference type="GeneTree" id="ENSGT01120000271858"/>
<dbReference type="FunFam" id="3.40.50.300:FF:000366">
    <property type="entry name" value="GTPase, IMAP family member 2"/>
    <property type="match status" value="1"/>
</dbReference>
<evidence type="ECO:0000256" key="1">
    <source>
        <dbReference type="ARBA" id="ARBA00008535"/>
    </source>
</evidence>
<keyword evidence="2" id="KW-0547">Nucleotide-binding</keyword>
<sequence length="295" mass="33468">CPEPGDSFSLIVMVGKTGIGKSATGNTILGRPCFESKCSATSMTVDCSKCSSTVDGQPVAVIDTPGLFDTRFGEDKTRKDLGQCICYAAPGPHIFLVVIAIGRFTAEEKQSVQMIQEIFGEAAERYSMVLFTRGDDLEGTTIEDYLSGSPDLQYLVSKCNNQYHVFNNRLKDKKPQVTELLEKIRMIVDRNGGSHYTNEMFQEEIQFKGQREEIEAMRNRLKEEQEREIQKEKSNLQAVYESRARDEAELFNPLYHLSKAGEHVLTRDSFWHLKKDQFYALQQLVTKTQFITIFA</sequence>
<reference evidence="6" key="2">
    <citation type="submission" date="2025-09" db="UniProtKB">
        <authorList>
            <consortium name="Ensembl"/>
        </authorList>
    </citation>
    <scope>IDENTIFICATION</scope>
</reference>
<dbReference type="InterPro" id="IPR006703">
    <property type="entry name" value="G_AIG1"/>
</dbReference>
<reference evidence="6" key="1">
    <citation type="submission" date="2025-08" db="UniProtKB">
        <authorList>
            <consortium name="Ensembl"/>
        </authorList>
    </citation>
    <scope>IDENTIFICATION</scope>
</reference>
<dbReference type="InterPro" id="IPR027417">
    <property type="entry name" value="P-loop_NTPase"/>
</dbReference>
<dbReference type="PROSITE" id="PS51720">
    <property type="entry name" value="G_AIG1"/>
    <property type="match status" value="1"/>
</dbReference>
<dbReference type="AlphaFoldDB" id="A0A3B3U4D6"/>
<dbReference type="STRING" id="48699.ENSPLAP00000007743"/>
<dbReference type="PANTHER" id="PTHR10903">
    <property type="entry name" value="GTPASE, IMAP FAMILY MEMBER-RELATED"/>
    <property type="match status" value="1"/>
</dbReference>
<dbReference type="GO" id="GO:0005525">
    <property type="term" value="F:GTP binding"/>
    <property type="evidence" value="ECO:0007669"/>
    <property type="project" value="UniProtKB-KW"/>
</dbReference>
<keyword evidence="3" id="KW-0342">GTP-binding</keyword>
<evidence type="ECO:0000256" key="2">
    <source>
        <dbReference type="ARBA" id="ARBA00022741"/>
    </source>
</evidence>
<dbReference type="Pfam" id="PF04548">
    <property type="entry name" value="AIG1"/>
    <property type="match status" value="1"/>
</dbReference>
<keyword evidence="7" id="KW-1185">Reference proteome</keyword>
<comment type="similarity">
    <text evidence="1">Belongs to the TRAFAC class TrmE-Era-EngA-EngB-Septin-like GTPase superfamily. AIG1/Toc34/Toc159-like paraseptin GTPase family. IAN subfamily.</text>
</comment>
<evidence type="ECO:0000313" key="7">
    <source>
        <dbReference type="Proteomes" id="UP000261500"/>
    </source>
</evidence>
<dbReference type="InterPro" id="IPR045058">
    <property type="entry name" value="GIMA/IAN/Toc"/>
</dbReference>
<evidence type="ECO:0000256" key="3">
    <source>
        <dbReference type="ARBA" id="ARBA00023134"/>
    </source>
</evidence>
<proteinExistence type="inferred from homology"/>